<organism evidence="1 2">
    <name type="scientific">Nicotiana attenuata</name>
    <name type="common">Coyote tobacco</name>
    <dbReference type="NCBI Taxonomy" id="49451"/>
    <lineage>
        <taxon>Eukaryota</taxon>
        <taxon>Viridiplantae</taxon>
        <taxon>Streptophyta</taxon>
        <taxon>Embryophyta</taxon>
        <taxon>Tracheophyta</taxon>
        <taxon>Spermatophyta</taxon>
        <taxon>Magnoliopsida</taxon>
        <taxon>eudicotyledons</taxon>
        <taxon>Gunneridae</taxon>
        <taxon>Pentapetalae</taxon>
        <taxon>asterids</taxon>
        <taxon>lamiids</taxon>
        <taxon>Solanales</taxon>
        <taxon>Solanaceae</taxon>
        <taxon>Nicotianoideae</taxon>
        <taxon>Nicotianeae</taxon>
        <taxon>Nicotiana</taxon>
    </lineage>
</organism>
<keyword evidence="1" id="KW-0675">Receptor</keyword>
<protein>
    <submittedName>
        <fullName evidence="1">Glutamate receptor 2.8</fullName>
    </submittedName>
</protein>
<name>A0A1J6K7M6_NICAT</name>
<evidence type="ECO:0000313" key="2">
    <source>
        <dbReference type="Proteomes" id="UP000187609"/>
    </source>
</evidence>
<dbReference type="PANTHER" id="PTHR18966">
    <property type="entry name" value="IONOTROPIC GLUTAMATE RECEPTOR"/>
    <property type="match status" value="1"/>
</dbReference>
<dbReference type="Gene3D" id="3.40.190.10">
    <property type="entry name" value="Periplasmic binding protein-like II"/>
    <property type="match status" value="1"/>
</dbReference>
<evidence type="ECO:0000313" key="1">
    <source>
        <dbReference type="EMBL" id="OIT18875.1"/>
    </source>
</evidence>
<proteinExistence type="predicted"/>
<dbReference type="Proteomes" id="UP000187609">
    <property type="component" value="Unassembled WGS sequence"/>
</dbReference>
<accession>A0A1J6K7M6</accession>
<keyword evidence="2" id="KW-1185">Reference proteome</keyword>
<dbReference type="Gramene" id="OIT18875">
    <property type="protein sequence ID" value="OIT18875"/>
    <property type="gene ID" value="A4A49_53002"/>
</dbReference>
<sequence>MIPRPAHIVDFLEKELQKNKEYVGYQQGSFVKELLIKNNFDEDRLKQYNSSAKCIDLLSKGSAKGGIAAAFDEIPYVKPLQAINCSKYATVGPMYKSDGFGFSELWGLKECDNGILPALSKNRRKHGSMDDKKETRD</sequence>
<gene>
    <name evidence="1" type="primary">GLR2.8_5</name>
    <name evidence="1" type="ORF">A4A49_53002</name>
</gene>
<dbReference type="SUPFAM" id="SSF53850">
    <property type="entry name" value="Periplasmic binding protein-like II"/>
    <property type="match status" value="1"/>
</dbReference>
<dbReference type="InterPro" id="IPR015683">
    <property type="entry name" value="Ionotropic_Glu_rcpt"/>
</dbReference>
<reference evidence="1" key="1">
    <citation type="submission" date="2016-11" db="EMBL/GenBank/DDBJ databases">
        <title>The genome of Nicotiana attenuata.</title>
        <authorList>
            <person name="Xu S."/>
            <person name="Brockmoeller T."/>
            <person name="Gaquerel E."/>
            <person name="Navarro A."/>
            <person name="Kuhl H."/>
            <person name="Gase K."/>
            <person name="Ling Z."/>
            <person name="Zhou W."/>
            <person name="Kreitzer C."/>
            <person name="Stanke M."/>
            <person name="Tang H."/>
            <person name="Lyons E."/>
            <person name="Pandey P."/>
            <person name="Pandey S.P."/>
            <person name="Timmermann B."/>
            <person name="Baldwin I.T."/>
        </authorList>
    </citation>
    <scope>NUCLEOTIDE SEQUENCE [LARGE SCALE GENOMIC DNA]</scope>
    <source>
        <strain evidence="1">UT</strain>
    </source>
</reference>
<dbReference type="AlphaFoldDB" id="A0A1J6K7M6"/>
<comment type="caution">
    <text evidence="1">The sequence shown here is derived from an EMBL/GenBank/DDBJ whole genome shotgun (WGS) entry which is preliminary data.</text>
</comment>
<dbReference type="EMBL" id="MJEQ01015425">
    <property type="protein sequence ID" value="OIT18875.1"/>
    <property type="molecule type" value="Genomic_DNA"/>
</dbReference>
<dbReference type="STRING" id="49451.A0A1J6K7M6"/>
<dbReference type="SMR" id="A0A1J6K7M6"/>